<keyword evidence="3" id="KW-1185">Reference proteome</keyword>
<dbReference type="EnsemblPlants" id="PGSC0003DMT400021488">
    <property type="protein sequence ID" value="PGSC0003DMT400021488"/>
    <property type="gene ID" value="PGSC0003DMG401008334"/>
</dbReference>
<accession>M1AF67</accession>
<dbReference type="HOGENOM" id="CLU_2982867_0_0_1"/>
<name>M1AF67_SOLTU</name>
<feature type="compositionally biased region" description="Polar residues" evidence="1">
    <location>
        <begin position="13"/>
        <end position="26"/>
    </location>
</feature>
<dbReference type="AlphaFoldDB" id="M1AF67"/>
<reference evidence="2" key="2">
    <citation type="submission" date="2015-06" db="UniProtKB">
        <authorList>
            <consortium name="EnsemblPlants"/>
        </authorList>
    </citation>
    <scope>IDENTIFICATION</scope>
    <source>
        <strain evidence="2">DM1-3 516 R44</strain>
    </source>
</reference>
<sequence>MAARAYLGAPTVRTPTDKGTQVEDLNTSTARKPYHWKETARLAVNRINPPYSSLRHNW</sequence>
<dbReference type="Proteomes" id="UP000011115">
    <property type="component" value="Unassembled WGS sequence"/>
</dbReference>
<feature type="region of interest" description="Disordered" evidence="1">
    <location>
        <begin position="1"/>
        <end position="26"/>
    </location>
</feature>
<reference evidence="3" key="1">
    <citation type="journal article" date="2011" name="Nature">
        <title>Genome sequence and analysis of the tuber crop potato.</title>
        <authorList>
            <consortium name="The Potato Genome Sequencing Consortium"/>
        </authorList>
    </citation>
    <scope>NUCLEOTIDE SEQUENCE [LARGE SCALE GENOMIC DNA]</scope>
    <source>
        <strain evidence="3">cv. DM1-3 516 R44</strain>
    </source>
</reference>
<evidence type="ECO:0000313" key="3">
    <source>
        <dbReference type="Proteomes" id="UP000011115"/>
    </source>
</evidence>
<evidence type="ECO:0000313" key="2">
    <source>
        <dbReference type="EnsemblPlants" id="PGSC0003DMT400021488"/>
    </source>
</evidence>
<protein>
    <submittedName>
        <fullName evidence="2">Uncharacterized protein</fullName>
    </submittedName>
</protein>
<dbReference type="InParanoid" id="M1AF67"/>
<organism evidence="2 3">
    <name type="scientific">Solanum tuberosum</name>
    <name type="common">Potato</name>
    <dbReference type="NCBI Taxonomy" id="4113"/>
    <lineage>
        <taxon>Eukaryota</taxon>
        <taxon>Viridiplantae</taxon>
        <taxon>Streptophyta</taxon>
        <taxon>Embryophyta</taxon>
        <taxon>Tracheophyta</taxon>
        <taxon>Spermatophyta</taxon>
        <taxon>Magnoliopsida</taxon>
        <taxon>eudicotyledons</taxon>
        <taxon>Gunneridae</taxon>
        <taxon>Pentapetalae</taxon>
        <taxon>asterids</taxon>
        <taxon>lamiids</taxon>
        <taxon>Solanales</taxon>
        <taxon>Solanaceae</taxon>
        <taxon>Solanoideae</taxon>
        <taxon>Solaneae</taxon>
        <taxon>Solanum</taxon>
    </lineage>
</organism>
<dbReference type="PaxDb" id="4113-PGSC0003DMT400021488"/>
<dbReference type="Gramene" id="PGSC0003DMT400021488">
    <property type="protein sequence ID" value="PGSC0003DMT400021488"/>
    <property type="gene ID" value="PGSC0003DMG401008334"/>
</dbReference>
<proteinExistence type="predicted"/>
<evidence type="ECO:0000256" key="1">
    <source>
        <dbReference type="SAM" id="MobiDB-lite"/>
    </source>
</evidence>